<feature type="domain" description="Kazal-like" evidence="8">
    <location>
        <begin position="231"/>
        <end position="284"/>
    </location>
</feature>
<dbReference type="EMBL" id="JARAKH010001847">
    <property type="protein sequence ID" value="KAK8372518.1"/>
    <property type="molecule type" value="Genomic_DNA"/>
</dbReference>
<feature type="transmembrane region" description="Helical" evidence="7">
    <location>
        <begin position="191"/>
        <end position="211"/>
    </location>
</feature>
<evidence type="ECO:0000313" key="9">
    <source>
        <dbReference type="EMBL" id="KAK8372518.1"/>
    </source>
</evidence>
<keyword evidence="3 7" id="KW-0812">Transmembrane</keyword>
<dbReference type="PANTHER" id="PTHR11388:SF76">
    <property type="entry name" value="SOLUTE CARRIER ORGANIC ANION TRANSPORTER FAMILY MEMBER"/>
    <property type="match status" value="1"/>
</dbReference>
<feature type="compositionally biased region" description="Polar residues" evidence="6">
    <location>
        <begin position="13"/>
        <end position="26"/>
    </location>
</feature>
<reference evidence="9 10" key="1">
    <citation type="submission" date="2023-03" db="EMBL/GenBank/DDBJ databases">
        <title>High-quality genome of Scylla paramamosain provides insights in environmental adaptation.</title>
        <authorList>
            <person name="Zhang L."/>
        </authorList>
    </citation>
    <scope>NUCLEOTIDE SEQUENCE [LARGE SCALE GENOMIC DNA]</scope>
    <source>
        <strain evidence="9">LZ_2023a</strain>
        <tissue evidence="9">Muscle</tissue>
    </source>
</reference>
<feature type="region of interest" description="Disordered" evidence="6">
    <location>
        <begin position="1"/>
        <end position="51"/>
    </location>
</feature>
<accession>A0AAW0SBU2</accession>
<keyword evidence="4 7" id="KW-1133">Transmembrane helix</keyword>
<evidence type="ECO:0000256" key="4">
    <source>
        <dbReference type="ARBA" id="ARBA00022989"/>
    </source>
</evidence>
<evidence type="ECO:0000313" key="10">
    <source>
        <dbReference type="Proteomes" id="UP001487740"/>
    </source>
</evidence>
<dbReference type="Proteomes" id="UP001487740">
    <property type="component" value="Unassembled WGS sequence"/>
</dbReference>
<dbReference type="InterPro" id="IPR002350">
    <property type="entry name" value="Kazal_dom"/>
</dbReference>
<comment type="subcellular location">
    <subcellularLocation>
        <location evidence="1">Cell membrane</location>
        <topology evidence="1">Multi-pass membrane protein</topology>
    </subcellularLocation>
</comment>
<dbReference type="GO" id="GO:0016323">
    <property type="term" value="C:basolateral plasma membrane"/>
    <property type="evidence" value="ECO:0007669"/>
    <property type="project" value="TreeGrafter"/>
</dbReference>
<dbReference type="GO" id="GO:0015347">
    <property type="term" value="F:sodium-independent organic anion transmembrane transporter activity"/>
    <property type="evidence" value="ECO:0007669"/>
    <property type="project" value="TreeGrafter"/>
</dbReference>
<evidence type="ECO:0000259" key="8">
    <source>
        <dbReference type="PROSITE" id="PS51465"/>
    </source>
</evidence>
<gene>
    <name evidence="9" type="ORF">O3P69_018989</name>
</gene>
<evidence type="ECO:0000256" key="2">
    <source>
        <dbReference type="ARBA" id="ARBA00022475"/>
    </source>
</evidence>
<keyword evidence="10" id="KW-1185">Reference proteome</keyword>
<evidence type="ECO:0000256" key="3">
    <source>
        <dbReference type="ARBA" id="ARBA00022692"/>
    </source>
</evidence>
<keyword evidence="2" id="KW-1003">Cell membrane</keyword>
<sequence>MEGPYSPSEATLVGSSEGQVSRQGSEAGSREGTCIKSRSSPDRAPGGCGVRARAQGEVGGSGAGGGRPCCPYDGCHRPHCHAHAAGYCNVNRLMALATDPDNAALATQDPARWWGAVRGLAGNRVLGLSVGVDLLVGCGVGALSSWGPALYPHPPQADQYYTGISSTTAIIVGVGVGGVWVVRCRPRARTLALLLAVLVGVMAAAHAPLAALTCGGEEGLPGVLSMDGSTLALHRACSEGCYCDAGGAYQPVCVRDGPLMLPYFSPCHAGCPPPPLGQPLGNCT</sequence>
<proteinExistence type="predicted"/>
<dbReference type="GO" id="GO:0043252">
    <property type="term" value="P:sodium-independent organic anion transport"/>
    <property type="evidence" value="ECO:0007669"/>
    <property type="project" value="TreeGrafter"/>
</dbReference>
<feature type="transmembrane region" description="Helical" evidence="7">
    <location>
        <begin position="159"/>
        <end position="182"/>
    </location>
</feature>
<keyword evidence="5 7" id="KW-0472">Membrane</keyword>
<evidence type="ECO:0000256" key="1">
    <source>
        <dbReference type="ARBA" id="ARBA00004651"/>
    </source>
</evidence>
<evidence type="ECO:0000256" key="5">
    <source>
        <dbReference type="ARBA" id="ARBA00023136"/>
    </source>
</evidence>
<dbReference type="InterPro" id="IPR004156">
    <property type="entry name" value="OATP"/>
</dbReference>
<dbReference type="PROSITE" id="PS51465">
    <property type="entry name" value="KAZAL_2"/>
    <property type="match status" value="1"/>
</dbReference>
<feature type="transmembrane region" description="Helical" evidence="7">
    <location>
        <begin position="125"/>
        <end position="147"/>
    </location>
</feature>
<evidence type="ECO:0000256" key="6">
    <source>
        <dbReference type="SAM" id="MobiDB-lite"/>
    </source>
</evidence>
<name>A0AAW0SBU2_SCYPA</name>
<protein>
    <recommendedName>
        <fullName evidence="8">Kazal-like domain-containing protein</fullName>
    </recommendedName>
</protein>
<organism evidence="9 10">
    <name type="scientific">Scylla paramamosain</name>
    <name type="common">Mud crab</name>
    <dbReference type="NCBI Taxonomy" id="85552"/>
    <lineage>
        <taxon>Eukaryota</taxon>
        <taxon>Metazoa</taxon>
        <taxon>Ecdysozoa</taxon>
        <taxon>Arthropoda</taxon>
        <taxon>Crustacea</taxon>
        <taxon>Multicrustacea</taxon>
        <taxon>Malacostraca</taxon>
        <taxon>Eumalacostraca</taxon>
        <taxon>Eucarida</taxon>
        <taxon>Decapoda</taxon>
        <taxon>Pleocyemata</taxon>
        <taxon>Brachyura</taxon>
        <taxon>Eubrachyura</taxon>
        <taxon>Portunoidea</taxon>
        <taxon>Portunidae</taxon>
        <taxon>Portuninae</taxon>
        <taxon>Scylla</taxon>
    </lineage>
</organism>
<comment type="caution">
    <text evidence="9">The sequence shown here is derived from an EMBL/GenBank/DDBJ whole genome shotgun (WGS) entry which is preliminary data.</text>
</comment>
<evidence type="ECO:0000256" key="7">
    <source>
        <dbReference type="SAM" id="Phobius"/>
    </source>
</evidence>
<dbReference type="PANTHER" id="PTHR11388">
    <property type="entry name" value="ORGANIC ANION TRANSPORTER"/>
    <property type="match status" value="1"/>
</dbReference>
<dbReference type="AlphaFoldDB" id="A0AAW0SBU2"/>